<evidence type="ECO:0000256" key="2">
    <source>
        <dbReference type="ARBA" id="ARBA00004236"/>
    </source>
</evidence>
<keyword evidence="9" id="KW-0472">Membrane</keyword>
<evidence type="ECO:0000256" key="5">
    <source>
        <dbReference type="ARBA" id="ARBA00022679"/>
    </source>
</evidence>
<keyword evidence="9" id="KW-1133">Transmembrane helix</keyword>
<evidence type="ECO:0000256" key="1">
    <source>
        <dbReference type="ARBA" id="ARBA00000085"/>
    </source>
</evidence>
<keyword evidence="5" id="KW-0808">Transferase</keyword>
<dbReference type="CDD" id="cd00082">
    <property type="entry name" value="HisKA"/>
    <property type="match status" value="1"/>
</dbReference>
<dbReference type="SUPFAM" id="SSF47384">
    <property type="entry name" value="Homodimeric domain of signal transducing histidine kinase"/>
    <property type="match status" value="1"/>
</dbReference>
<dbReference type="AlphaFoldDB" id="A0A3N2BXZ3"/>
<dbReference type="RefSeq" id="WP_085511673.1">
    <property type="nucleotide sequence ID" value="NZ_FXAP01000002.1"/>
</dbReference>
<keyword evidence="6" id="KW-0418">Kinase</keyword>
<dbReference type="SUPFAM" id="SSF55874">
    <property type="entry name" value="ATPase domain of HSP90 chaperone/DNA topoisomerase II/histidine kinase"/>
    <property type="match status" value="1"/>
</dbReference>
<evidence type="ECO:0000259" key="10">
    <source>
        <dbReference type="PROSITE" id="PS50109"/>
    </source>
</evidence>
<dbReference type="PRINTS" id="PR00344">
    <property type="entry name" value="BCTRLSENSOR"/>
</dbReference>
<feature type="region of interest" description="Disordered" evidence="8">
    <location>
        <begin position="114"/>
        <end position="138"/>
    </location>
</feature>
<gene>
    <name evidence="11" type="ORF">EDD42_0141</name>
</gene>
<dbReference type="PROSITE" id="PS50109">
    <property type="entry name" value="HIS_KIN"/>
    <property type="match status" value="1"/>
</dbReference>
<dbReference type="PANTHER" id="PTHR43711:SF1">
    <property type="entry name" value="HISTIDINE KINASE 1"/>
    <property type="match status" value="1"/>
</dbReference>
<protein>
    <recommendedName>
        <fullName evidence="3">histidine kinase</fullName>
        <ecNumber evidence="3">2.7.13.3</ecNumber>
    </recommendedName>
</protein>
<dbReference type="InterPro" id="IPR036097">
    <property type="entry name" value="HisK_dim/P_sf"/>
</dbReference>
<accession>A0A3N2BXZ3</accession>
<feature type="domain" description="Histidine kinase" evidence="10">
    <location>
        <begin position="179"/>
        <end position="396"/>
    </location>
</feature>
<feature type="transmembrane region" description="Helical" evidence="9">
    <location>
        <begin position="41"/>
        <end position="64"/>
    </location>
</feature>
<evidence type="ECO:0000256" key="3">
    <source>
        <dbReference type="ARBA" id="ARBA00012438"/>
    </source>
</evidence>
<dbReference type="Gene3D" id="1.10.287.130">
    <property type="match status" value="1"/>
</dbReference>
<dbReference type="PANTHER" id="PTHR43711">
    <property type="entry name" value="TWO-COMPONENT HISTIDINE KINASE"/>
    <property type="match status" value="1"/>
</dbReference>
<keyword evidence="9" id="KW-0812">Transmembrane</keyword>
<reference evidence="11 12" key="1">
    <citation type="submission" date="2018-11" db="EMBL/GenBank/DDBJ databases">
        <title>Sequencing the genomes of 1000 actinobacteria strains.</title>
        <authorList>
            <person name="Klenk H.-P."/>
        </authorList>
    </citation>
    <scope>NUCLEOTIDE SEQUENCE [LARGE SCALE GENOMIC DNA]</scope>
    <source>
        <strain evidence="11 12">DSM 14012</strain>
    </source>
</reference>
<feature type="compositionally biased region" description="Low complexity" evidence="8">
    <location>
        <begin position="114"/>
        <end position="128"/>
    </location>
</feature>
<comment type="catalytic activity">
    <reaction evidence="1">
        <text>ATP + protein L-histidine = ADP + protein N-phospho-L-histidine.</text>
        <dbReference type="EC" id="2.7.13.3"/>
    </reaction>
</comment>
<dbReference type="InterPro" id="IPR050736">
    <property type="entry name" value="Sensor_HK_Regulatory"/>
</dbReference>
<dbReference type="InterPro" id="IPR036890">
    <property type="entry name" value="HATPase_C_sf"/>
</dbReference>
<name>A0A3N2BXZ3_9MICO</name>
<dbReference type="SMART" id="SM00388">
    <property type="entry name" value="HisKA"/>
    <property type="match status" value="1"/>
</dbReference>
<evidence type="ECO:0000256" key="6">
    <source>
        <dbReference type="ARBA" id="ARBA00022777"/>
    </source>
</evidence>
<dbReference type="Gene3D" id="3.30.565.10">
    <property type="entry name" value="Histidine kinase-like ATPase, C-terminal domain"/>
    <property type="match status" value="1"/>
</dbReference>
<dbReference type="EMBL" id="RKHL01000001">
    <property type="protein sequence ID" value="ROR80108.1"/>
    <property type="molecule type" value="Genomic_DNA"/>
</dbReference>
<sequence>MLPFQDILILIGIALAAATGVTVAGLAALRLTRRSSMLVQLGVVSVSGLLSVALGVVLASSAMYVSAHDLSVVLTMAAISGVVSLGTAVLLGLAFTRRSAELADIARALGDGSQAAEAGSSGASTGASPGRERPGLPGAADSAELARLASELDLAGHRLTESRAATAAAEDARRALVAHVSHDLRTPLAGIRAMAEALEDGLVEDPARYYRLMRGQVASLTTMVDDLFELSRIQAGALRLHLEPISVADLVSDAVGELQAVADRQQVDLRAHGEPSSPIIIGDDRELSRAIANLLVNAVQHTPPGGAVDVAAEEQAGQLTLSVTNTGSGIPSDDLERVFDAGWRGDPARTATIDGLTGGGLGLAIVRGIVEAHGGTVVARNVPGGCRFDIRLPCGRPHD</sequence>
<dbReference type="CDD" id="cd00075">
    <property type="entry name" value="HATPase"/>
    <property type="match status" value="1"/>
</dbReference>
<evidence type="ECO:0000256" key="7">
    <source>
        <dbReference type="ARBA" id="ARBA00023012"/>
    </source>
</evidence>
<feature type="transmembrane region" description="Helical" evidence="9">
    <location>
        <begin position="70"/>
        <end position="95"/>
    </location>
</feature>
<dbReference type="InterPro" id="IPR003661">
    <property type="entry name" value="HisK_dim/P_dom"/>
</dbReference>
<organism evidence="11 12">
    <name type="scientific">Plantibacter flavus</name>
    <dbReference type="NCBI Taxonomy" id="150123"/>
    <lineage>
        <taxon>Bacteria</taxon>
        <taxon>Bacillati</taxon>
        <taxon>Actinomycetota</taxon>
        <taxon>Actinomycetes</taxon>
        <taxon>Micrococcales</taxon>
        <taxon>Microbacteriaceae</taxon>
        <taxon>Plantibacter</taxon>
    </lineage>
</organism>
<comment type="caution">
    <text evidence="11">The sequence shown here is derived from an EMBL/GenBank/DDBJ whole genome shotgun (WGS) entry which is preliminary data.</text>
</comment>
<keyword evidence="4" id="KW-0597">Phosphoprotein</keyword>
<dbReference type="EC" id="2.7.13.3" evidence="3"/>
<dbReference type="Proteomes" id="UP000266915">
    <property type="component" value="Unassembled WGS sequence"/>
</dbReference>
<keyword evidence="7" id="KW-0902">Two-component regulatory system</keyword>
<evidence type="ECO:0000256" key="4">
    <source>
        <dbReference type="ARBA" id="ARBA00022553"/>
    </source>
</evidence>
<keyword evidence="12" id="KW-1185">Reference proteome</keyword>
<dbReference type="InterPro" id="IPR004358">
    <property type="entry name" value="Sig_transdc_His_kin-like_C"/>
</dbReference>
<dbReference type="Pfam" id="PF02518">
    <property type="entry name" value="HATPase_c"/>
    <property type="match status" value="1"/>
</dbReference>
<evidence type="ECO:0000313" key="11">
    <source>
        <dbReference type="EMBL" id="ROR80108.1"/>
    </source>
</evidence>
<proteinExistence type="predicted"/>
<evidence type="ECO:0000256" key="9">
    <source>
        <dbReference type="SAM" id="Phobius"/>
    </source>
</evidence>
<dbReference type="SMART" id="SM00387">
    <property type="entry name" value="HATPase_c"/>
    <property type="match status" value="1"/>
</dbReference>
<feature type="transmembrane region" description="Helical" evidence="9">
    <location>
        <begin position="6"/>
        <end position="29"/>
    </location>
</feature>
<evidence type="ECO:0000256" key="8">
    <source>
        <dbReference type="SAM" id="MobiDB-lite"/>
    </source>
</evidence>
<dbReference type="GO" id="GO:0000155">
    <property type="term" value="F:phosphorelay sensor kinase activity"/>
    <property type="evidence" value="ECO:0007669"/>
    <property type="project" value="InterPro"/>
</dbReference>
<dbReference type="GO" id="GO:0005886">
    <property type="term" value="C:plasma membrane"/>
    <property type="evidence" value="ECO:0007669"/>
    <property type="project" value="UniProtKB-SubCell"/>
</dbReference>
<dbReference type="InterPro" id="IPR005467">
    <property type="entry name" value="His_kinase_dom"/>
</dbReference>
<dbReference type="InterPro" id="IPR003594">
    <property type="entry name" value="HATPase_dom"/>
</dbReference>
<evidence type="ECO:0000313" key="12">
    <source>
        <dbReference type="Proteomes" id="UP000266915"/>
    </source>
</evidence>
<dbReference type="Pfam" id="PF00512">
    <property type="entry name" value="HisKA"/>
    <property type="match status" value="1"/>
</dbReference>
<comment type="subcellular location">
    <subcellularLocation>
        <location evidence="2">Cell membrane</location>
    </subcellularLocation>
</comment>